<dbReference type="PANTHER" id="PTHR44858:SF1">
    <property type="entry name" value="UDP-N-ACETYLGLUCOSAMINE--PEPTIDE N-ACETYLGLUCOSAMINYLTRANSFERASE SPINDLY-RELATED"/>
    <property type="match status" value="1"/>
</dbReference>
<feature type="region of interest" description="Disordered" evidence="4">
    <location>
        <begin position="148"/>
        <end position="174"/>
    </location>
</feature>
<dbReference type="PROSITE" id="PS50005">
    <property type="entry name" value="TPR"/>
    <property type="match status" value="2"/>
</dbReference>
<sequence length="394" mass="43156">MMPAARRDSPGRQPARLFVLGLAGLWMMALAGPLDAQETFSSIAAPQTSVRDILTGPQNRPRADTYYLLGLAAARKNNHAEALRQIAIGLRLDPNHLRLLSLRAAVWARQGRTAEAIAEFRRLARLYPGDEYITQSLRDLERPLKPRFAPVTSSLPPPPAKRDSPVAPVDTARPASPTRLLEASYFERMKQKQRCCYQMAAIKRAQEAQAAADASKKAAFDLQALVESGRLSARPVCPEGGEYGWAGGPTCSKHGDFATVEAEVTTVFADFNRGLQNKISRNYTAALQAFEQVCALYPQWSEAHFQRGETLFRLGDDRAALEAIRRSLQCDPGNLDAKLLLANLLFKVGHKEAALELLDGVATGQAGTVYGLAARSVAKAIRSGRNYYQVFPPD</sequence>
<dbReference type="Pfam" id="PF12895">
    <property type="entry name" value="ANAPC3"/>
    <property type="match status" value="1"/>
</dbReference>
<comment type="caution">
    <text evidence="5">The sequence shown here is derived from an EMBL/GenBank/DDBJ whole genome shotgun (WGS) entry which is preliminary data.</text>
</comment>
<evidence type="ECO:0000313" key="5">
    <source>
        <dbReference type="EMBL" id="RCK80588.1"/>
    </source>
</evidence>
<dbReference type="EMBL" id="QOQW01000005">
    <property type="protein sequence ID" value="RCK80588.1"/>
    <property type="molecule type" value="Genomic_DNA"/>
</dbReference>
<evidence type="ECO:0000256" key="3">
    <source>
        <dbReference type="PROSITE-ProRule" id="PRU00339"/>
    </source>
</evidence>
<keyword evidence="1" id="KW-0677">Repeat</keyword>
<evidence type="ECO:0000256" key="2">
    <source>
        <dbReference type="ARBA" id="ARBA00022803"/>
    </source>
</evidence>
<gene>
    <name evidence="5" type="ORF">OZSIB_2901</name>
</gene>
<dbReference type="AlphaFoldDB" id="A0A367ZR33"/>
<dbReference type="InterPro" id="IPR011990">
    <property type="entry name" value="TPR-like_helical_dom_sf"/>
</dbReference>
<reference evidence="5 6" key="1">
    <citation type="submission" date="2018-05" db="EMBL/GenBank/DDBJ databases">
        <title>A metagenomic window into the 2 km-deep terrestrial subsurface aquifer revealed taxonomically and functionally diverse microbial community comprising novel uncultured bacterial lineages.</title>
        <authorList>
            <person name="Kadnikov V.V."/>
            <person name="Mardanov A.V."/>
            <person name="Beletsky A.V."/>
            <person name="Banks D."/>
            <person name="Pimenov N.V."/>
            <person name="Frank Y.A."/>
            <person name="Karnachuk O.V."/>
            <person name="Ravin N.V."/>
        </authorList>
    </citation>
    <scope>NUCLEOTIDE SEQUENCE [LARGE SCALE GENOMIC DNA]</scope>
    <source>
        <strain evidence="5">BY5</strain>
    </source>
</reference>
<proteinExistence type="predicted"/>
<dbReference type="Gene3D" id="1.25.40.10">
    <property type="entry name" value="Tetratricopeptide repeat domain"/>
    <property type="match status" value="2"/>
</dbReference>
<accession>A0A367ZR33</accession>
<dbReference type="SMART" id="SM00028">
    <property type="entry name" value="TPR"/>
    <property type="match status" value="4"/>
</dbReference>
<evidence type="ECO:0000256" key="4">
    <source>
        <dbReference type="SAM" id="MobiDB-lite"/>
    </source>
</evidence>
<dbReference type="InterPro" id="IPR019734">
    <property type="entry name" value="TPR_rpt"/>
</dbReference>
<dbReference type="Pfam" id="PF13432">
    <property type="entry name" value="TPR_16"/>
    <property type="match status" value="1"/>
</dbReference>
<dbReference type="InterPro" id="IPR050498">
    <property type="entry name" value="Ycf3"/>
</dbReference>
<organism evidence="5 6">
    <name type="scientific">Candidatus Ozemobacter sibiricus</name>
    <dbReference type="NCBI Taxonomy" id="2268124"/>
    <lineage>
        <taxon>Bacteria</taxon>
        <taxon>Candidatus Ozemobacteria</taxon>
        <taxon>Candidatus Ozemobacterales</taxon>
        <taxon>Candidatus Ozemobacteraceae</taxon>
        <taxon>Candidatus Ozemobacter</taxon>
    </lineage>
</organism>
<feature type="repeat" description="TPR" evidence="3">
    <location>
        <begin position="301"/>
        <end position="334"/>
    </location>
</feature>
<feature type="repeat" description="TPR" evidence="3">
    <location>
        <begin position="63"/>
        <end position="96"/>
    </location>
</feature>
<keyword evidence="2 3" id="KW-0802">TPR repeat</keyword>
<dbReference type="PANTHER" id="PTHR44858">
    <property type="entry name" value="TETRATRICOPEPTIDE REPEAT PROTEIN 6"/>
    <property type="match status" value="1"/>
</dbReference>
<evidence type="ECO:0000313" key="6">
    <source>
        <dbReference type="Proteomes" id="UP000252355"/>
    </source>
</evidence>
<evidence type="ECO:0008006" key="7">
    <source>
        <dbReference type="Google" id="ProtNLM"/>
    </source>
</evidence>
<evidence type="ECO:0000256" key="1">
    <source>
        <dbReference type="ARBA" id="ARBA00022737"/>
    </source>
</evidence>
<dbReference type="Proteomes" id="UP000252355">
    <property type="component" value="Unassembled WGS sequence"/>
</dbReference>
<dbReference type="SUPFAM" id="SSF48452">
    <property type="entry name" value="TPR-like"/>
    <property type="match status" value="1"/>
</dbReference>
<protein>
    <recommendedName>
        <fullName evidence="7">Tetratricopeptide repeat protein</fullName>
    </recommendedName>
</protein>
<name>A0A367ZR33_9BACT</name>